<organism evidence="6 7">
    <name type="scientific">Methanohalarchaeum thermophilum</name>
    <dbReference type="NCBI Taxonomy" id="1903181"/>
    <lineage>
        <taxon>Archaea</taxon>
        <taxon>Methanobacteriati</taxon>
        <taxon>Methanobacteriota</taxon>
        <taxon>Methanonatronarchaeia</taxon>
        <taxon>Methanonatronarchaeales</taxon>
        <taxon>Methanonatronarchaeaceae</taxon>
        <taxon>Candidatus Methanohalarchaeum</taxon>
    </lineage>
</organism>
<name>A0A1Q6DXF5_METT1</name>
<dbReference type="InterPro" id="IPR029510">
    <property type="entry name" value="Ald_DH_CS_GLU"/>
</dbReference>
<evidence type="ECO:0000256" key="3">
    <source>
        <dbReference type="PROSITE-ProRule" id="PRU10007"/>
    </source>
</evidence>
<dbReference type="PANTHER" id="PTHR11699">
    <property type="entry name" value="ALDEHYDE DEHYDROGENASE-RELATED"/>
    <property type="match status" value="1"/>
</dbReference>
<dbReference type="Pfam" id="PF00171">
    <property type="entry name" value="Aldedh"/>
    <property type="match status" value="1"/>
</dbReference>
<dbReference type="InterPro" id="IPR016162">
    <property type="entry name" value="Ald_DH_N"/>
</dbReference>
<dbReference type="InterPro" id="IPR012394">
    <property type="entry name" value="Aldehyde_DH_NAD(P)"/>
</dbReference>
<dbReference type="InterPro" id="IPR016163">
    <property type="entry name" value="Ald_DH_C"/>
</dbReference>
<evidence type="ECO:0000313" key="6">
    <source>
        <dbReference type="EMBL" id="OKY79054.1"/>
    </source>
</evidence>
<dbReference type="AlphaFoldDB" id="A0A1Q6DXF5"/>
<dbReference type="Proteomes" id="UP000185744">
    <property type="component" value="Unassembled WGS sequence"/>
</dbReference>
<evidence type="ECO:0000313" key="7">
    <source>
        <dbReference type="Proteomes" id="UP000185744"/>
    </source>
</evidence>
<dbReference type="CDD" id="cd07099">
    <property type="entry name" value="ALDH_DDALDH"/>
    <property type="match status" value="1"/>
</dbReference>
<proteinExistence type="inferred from homology"/>
<keyword evidence="7" id="KW-1185">Reference proteome</keyword>
<dbReference type="FunCoup" id="A0A1Q6DXF5">
    <property type="interactions" value="38"/>
</dbReference>
<protein>
    <submittedName>
        <fullName evidence="6">Lactaldehyde dehydrogenase CofA</fullName>
    </submittedName>
</protein>
<dbReference type="EMBL" id="MSDW01000001">
    <property type="protein sequence ID" value="OKY79054.1"/>
    <property type="molecule type" value="Genomic_DNA"/>
</dbReference>
<reference evidence="6" key="1">
    <citation type="submission" date="2016-12" db="EMBL/GenBank/DDBJ databases">
        <title>Discovery of methanogenic haloarchaea.</title>
        <authorList>
            <person name="Sorokin D.Y."/>
            <person name="Makarova K.S."/>
            <person name="Abbas B."/>
            <person name="Ferrer M."/>
            <person name="Golyshin P.N."/>
        </authorList>
    </citation>
    <scope>NUCLEOTIDE SEQUENCE [LARGE SCALE GENOMIC DNA]</scope>
    <source>
        <strain evidence="6">HMET1</strain>
    </source>
</reference>
<accession>A0A1Q6DXF5</accession>
<feature type="domain" description="Aldehyde dehydrogenase" evidence="5">
    <location>
        <begin position="3"/>
        <end position="456"/>
    </location>
</feature>
<dbReference type="GO" id="GO:0006081">
    <property type="term" value="P:aldehyde metabolic process"/>
    <property type="evidence" value="ECO:0007669"/>
    <property type="project" value="InterPro"/>
</dbReference>
<sequence>MRDKIESIDPVSGEVIKSYSLPKEEEIGEIVDRSREASLSWGDTSLAERSEYLGAIREIVVDELENIVDVIQRDTGKPEVEVMMSDVLATLELIKYYENNLEEILSREKRKTPLIFYQNESYVDYEPYGVVLVIAPWNYPFQLALIPTVTALAAGNTVVLKPSEVTPYTGEMIEKVLEQADLPSGVFQVIQGDGEVGEKIIEQEPDKVFLTGAVETGKKVMKKASKNLIPVQLELGGKDPMIVFEDAQIDRAVKGAVYGGLANSGQLCISVERLYVEDSIKEDFTKKLIREVKDLDIGDENSRDFELGPMIREEQIDVVRDQFEDAISKGAESLTEWKTEGRYLFPQVLVNVDHSMKVMKEETFGPLIPVMGFNDEEEAIKLANDSEYGLDASVWSENISKAKRIASDLETGNCYINDVVKNIGNPYLPFGGAKKSGIGHYHGPEGLKCFTQSKSVMINKNKTDEINWFPYTEELSETAKKLIHTQYGDIGFLRKIKNLLELRKKLK</sequence>
<gene>
    <name evidence="6" type="ORF">BTN85_1560</name>
</gene>
<dbReference type="STRING" id="1903181.BTN85_1560"/>
<dbReference type="PROSITE" id="PS00687">
    <property type="entry name" value="ALDEHYDE_DEHYDR_GLU"/>
    <property type="match status" value="1"/>
</dbReference>
<evidence type="ECO:0000259" key="5">
    <source>
        <dbReference type="Pfam" id="PF00171"/>
    </source>
</evidence>
<dbReference type="InterPro" id="IPR016161">
    <property type="entry name" value="Ald_DH/histidinol_DH"/>
</dbReference>
<dbReference type="SUPFAM" id="SSF53720">
    <property type="entry name" value="ALDH-like"/>
    <property type="match status" value="1"/>
</dbReference>
<evidence type="ECO:0000256" key="4">
    <source>
        <dbReference type="RuleBase" id="RU003345"/>
    </source>
</evidence>
<dbReference type="InterPro" id="IPR015590">
    <property type="entry name" value="Aldehyde_DH_dom"/>
</dbReference>
<keyword evidence="2 4" id="KW-0560">Oxidoreductase</keyword>
<feature type="active site" evidence="3">
    <location>
        <position position="234"/>
    </location>
</feature>
<evidence type="ECO:0000256" key="2">
    <source>
        <dbReference type="ARBA" id="ARBA00023002"/>
    </source>
</evidence>
<dbReference type="InParanoid" id="A0A1Q6DXF5"/>
<dbReference type="FunFam" id="3.40.309.10:FF:000009">
    <property type="entry name" value="Aldehyde dehydrogenase A"/>
    <property type="match status" value="1"/>
</dbReference>
<dbReference type="Gene3D" id="3.40.309.10">
    <property type="entry name" value="Aldehyde Dehydrogenase, Chain A, domain 2"/>
    <property type="match status" value="1"/>
</dbReference>
<dbReference type="Gene3D" id="3.40.605.10">
    <property type="entry name" value="Aldehyde Dehydrogenase, Chain A, domain 1"/>
    <property type="match status" value="1"/>
</dbReference>
<comment type="caution">
    <text evidence="6">The sequence shown here is derived from an EMBL/GenBank/DDBJ whole genome shotgun (WGS) entry which is preliminary data.</text>
</comment>
<dbReference type="GO" id="GO:0016620">
    <property type="term" value="F:oxidoreductase activity, acting on the aldehyde or oxo group of donors, NAD or NADP as acceptor"/>
    <property type="evidence" value="ECO:0007669"/>
    <property type="project" value="InterPro"/>
</dbReference>
<comment type="similarity">
    <text evidence="1 4">Belongs to the aldehyde dehydrogenase family.</text>
</comment>
<dbReference type="PIRSF" id="PIRSF036492">
    <property type="entry name" value="ALDH"/>
    <property type="match status" value="1"/>
</dbReference>
<evidence type="ECO:0000256" key="1">
    <source>
        <dbReference type="ARBA" id="ARBA00009986"/>
    </source>
</evidence>